<evidence type="ECO:0000256" key="2">
    <source>
        <dbReference type="ARBA" id="ARBA00012962"/>
    </source>
</evidence>
<dbReference type="KEGG" id="sfd:USDA257_c21390"/>
<dbReference type="STRING" id="1185652.USDA257_c21390"/>
<dbReference type="GO" id="GO:0004764">
    <property type="term" value="F:shikimate 3-dehydrogenase (NADP+) activity"/>
    <property type="evidence" value="ECO:0007669"/>
    <property type="project" value="UniProtKB-EC"/>
</dbReference>
<gene>
    <name evidence="9" type="ORF">USDA257_c21390</name>
</gene>
<evidence type="ECO:0000313" key="9">
    <source>
        <dbReference type="EMBL" id="AFL50721.1"/>
    </source>
</evidence>
<dbReference type="AlphaFoldDB" id="I3X4B5"/>
<dbReference type="PATRIC" id="fig|1185652.3.peg.2206"/>
<accession>I3X4B5</accession>
<protein>
    <recommendedName>
        <fullName evidence="2">shikimate dehydrogenase (NADP(+))</fullName>
        <ecNumber evidence="2">1.1.1.25</ecNumber>
    </recommendedName>
</protein>
<dbReference type="EC" id="1.1.1.25" evidence="2"/>
<dbReference type="RefSeq" id="WP_014762891.1">
    <property type="nucleotide sequence ID" value="NC_018000.1"/>
</dbReference>
<feature type="domain" description="Shikimate dehydrogenase substrate binding N-terminal" evidence="8">
    <location>
        <begin position="16"/>
        <end position="99"/>
    </location>
</feature>
<dbReference type="EMBL" id="CP003563">
    <property type="protein sequence ID" value="AFL50721.1"/>
    <property type="molecule type" value="Genomic_DNA"/>
</dbReference>
<keyword evidence="4 9" id="KW-0560">Oxidoreductase</keyword>
<keyword evidence="3" id="KW-0521">NADP</keyword>
<dbReference type="GO" id="GO:0009423">
    <property type="term" value="P:chorismate biosynthetic process"/>
    <property type="evidence" value="ECO:0007669"/>
    <property type="project" value="UniProtKB-UniPathway"/>
</dbReference>
<comment type="catalytic activity">
    <reaction evidence="6">
        <text>shikimate + NADP(+) = 3-dehydroshikimate + NADPH + H(+)</text>
        <dbReference type="Rhea" id="RHEA:17737"/>
        <dbReference type="ChEBI" id="CHEBI:15378"/>
        <dbReference type="ChEBI" id="CHEBI:16630"/>
        <dbReference type="ChEBI" id="CHEBI:36208"/>
        <dbReference type="ChEBI" id="CHEBI:57783"/>
        <dbReference type="ChEBI" id="CHEBI:58349"/>
        <dbReference type="EC" id="1.1.1.25"/>
    </reaction>
</comment>
<dbReference type="Gene3D" id="3.40.50.720">
    <property type="entry name" value="NAD(P)-binding Rossmann-like Domain"/>
    <property type="match status" value="1"/>
</dbReference>
<dbReference type="InterPro" id="IPR022893">
    <property type="entry name" value="Shikimate_DH_fam"/>
</dbReference>
<dbReference type="GO" id="GO:0005829">
    <property type="term" value="C:cytosol"/>
    <property type="evidence" value="ECO:0007669"/>
    <property type="project" value="TreeGrafter"/>
</dbReference>
<dbReference type="InterPro" id="IPR036291">
    <property type="entry name" value="NAD(P)-bd_dom_sf"/>
</dbReference>
<sequence length="277" mass="29236">MQPVPEITGKTVFIPLIGHPVEQVKSPGPVNAWFSDNDVAAVLIPVDILPDKVASFLDAIRGTGNCPGLSVTMPHKQAAYAGVDALTDRARRAEAVNIIHRRPDGTLLGDMVDGEAMVAALAKNGVSVRGKCVLVVGAGGAGTAIIYALAEAGAATIVVIERDRAKSDRLIGQLRRDYPQLQAQDSLPDDIDVDIAINASPAGMNAADPHPFPLERLTQAEIIADAVTKPPVTPWLEEARRRGIAIQAGAEMTLAQLPTQIAFWGLDKAGRDDGKGR</sequence>
<dbReference type="SUPFAM" id="SSF53223">
    <property type="entry name" value="Aminoacid dehydrogenase-like, N-terminal domain"/>
    <property type="match status" value="1"/>
</dbReference>
<dbReference type="PANTHER" id="PTHR21089">
    <property type="entry name" value="SHIKIMATE DEHYDROGENASE"/>
    <property type="match status" value="1"/>
</dbReference>
<dbReference type="InterPro" id="IPR046346">
    <property type="entry name" value="Aminoacid_DH-like_N_sf"/>
</dbReference>
<dbReference type="PANTHER" id="PTHR21089:SF1">
    <property type="entry name" value="BIFUNCTIONAL 3-DEHYDROQUINATE DEHYDRATASE_SHIKIMATE DEHYDROGENASE, CHLOROPLASTIC"/>
    <property type="match status" value="1"/>
</dbReference>
<dbReference type="Pfam" id="PF01488">
    <property type="entry name" value="Shikimate_DH"/>
    <property type="match status" value="1"/>
</dbReference>
<dbReference type="UniPathway" id="UPA00053">
    <property type="reaction ID" value="UER00087"/>
</dbReference>
<feature type="domain" description="Quinate/shikimate 5-dehydrogenase/glutamyl-tRNA reductase" evidence="7">
    <location>
        <begin position="122"/>
        <end position="196"/>
    </location>
</feature>
<dbReference type="GO" id="GO:0019632">
    <property type="term" value="P:shikimate metabolic process"/>
    <property type="evidence" value="ECO:0007669"/>
    <property type="project" value="TreeGrafter"/>
</dbReference>
<dbReference type="HOGENOM" id="CLU_044063_4_0_5"/>
<evidence type="ECO:0000256" key="6">
    <source>
        <dbReference type="ARBA" id="ARBA00049442"/>
    </source>
</evidence>
<dbReference type="SUPFAM" id="SSF51735">
    <property type="entry name" value="NAD(P)-binding Rossmann-fold domains"/>
    <property type="match status" value="1"/>
</dbReference>
<evidence type="ECO:0000259" key="8">
    <source>
        <dbReference type="Pfam" id="PF08501"/>
    </source>
</evidence>
<evidence type="ECO:0000256" key="1">
    <source>
        <dbReference type="ARBA" id="ARBA00004871"/>
    </source>
</evidence>
<evidence type="ECO:0000313" key="10">
    <source>
        <dbReference type="Proteomes" id="UP000006180"/>
    </source>
</evidence>
<keyword evidence="5" id="KW-0057">Aromatic amino acid biosynthesis</keyword>
<dbReference type="Gene3D" id="3.40.50.10860">
    <property type="entry name" value="Leucine Dehydrogenase, chain A, domain 1"/>
    <property type="match status" value="1"/>
</dbReference>
<evidence type="ECO:0000256" key="5">
    <source>
        <dbReference type="ARBA" id="ARBA00023141"/>
    </source>
</evidence>
<evidence type="ECO:0000256" key="3">
    <source>
        <dbReference type="ARBA" id="ARBA00022857"/>
    </source>
</evidence>
<reference evidence="9 10" key="1">
    <citation type="journal article" date="2012" name="J. Bacteriol.">
        <title>Complete genome sequence of the broad-host-range strain Sinorhizobium fredii USDA257.</title>
        <authorList>
            <person name="Schuldes J."/>
            <person name="Rodriguez Orbegoso M."/>
            <person name="Schmeisser C."/>
            <person name="Krishnan H.B."/>
            <person name="Daniel R."/>
            <person name="Streit W.R."/>
        </authorList>
    </citation>
    <scope>NUCLEOTIDE SEQUENCE [LARGE SCALE GENOMIC DNA]</scope>
    <source>
        <strain evidence="9 10">USDA 257</strain>
    </source>
</reference>
<evidence type="ECO:0000256" key="4">
    <source>
        <dbReference type="ARBA" id="ARBA00023002"/>
    </source>
</evidence>
<dbReference type="GO" id="GO:0050661">
    <property type="term" value="F:NADP binding"/>
    <property type="evidence" value="ECO:0007669"/>
    <property type="project" value="TreeGrafter"/>
</dbReference>
<dbReference type="Pfam" id="PF08501">
    <property type="entry name" value="Shikimate_dh_N"/>
    <property type="match status" value="1"/>
</dbReference>
<comment type="pathway">
    <text evidence="1">Metabolic intermediate biosynthesis; chorismate biosynthesis; chorismate from D-erythrose 4-phosphate and phosphoenolpyruvate: step 4/7.</text>
</comment>
<dbReference type="InterPro" id="IPR006151">
    <property type="entry name" value="Shikm_DH/Glu-tRNA_Rdtase"/>
</dbReference>
<dbReference type="Proteomes" id="UP000006180">
    <property type="component" value="Chromosome"/>
</dbReference>
<proteinExistence type="predicted"/>
<dbReference type="CDD" id="cd01065">
    <property type="entry name" value="NAD_bind_Shikimate_DH"/>
    <property type="match status" value="1"/>
</dbReference>
<dbReference type="GO" id="GO:0009073">
    <property type="term" value="P:aromatic amino acid family biosynthetic process"/>
    <property type="evidence" value="ECO:0007669"/>
    <property type="project" value="UniProtKB-KW"/>
</dbReference>
<keyword evidence="5" id="KW-0028">Amino-acid biosynthesis</keyword>
<organism evidence="9 10">
    <name type="scientific">Sinorhizobium fredii (strain USDA 257)</name>
    <dbReference type="NCBI Taxonomy" id="1185652"/>
    <lineage>
        <taxon>Bacteria</taxon>
        <taxon>Pseudomonadati</taxon>
        <taxon>Pseudomonadota</taxon>
        <taxon>Alphaproteobacteria</taxon>
        <taxon>Hyphomicrobiales</taxon>
        <taxon>Rhizobiaceae</taxon>
        <taxon>Sinorhizobium/Ensifer group</taxon>
        <taxon>Sinorhizobium</taxon>
    </lineage>
</organism>
<evidence type="ECO:0000259" key="7">
    <source>
        <dbReference type="Pfam" id="PF01488"/>
    </source>
</evidence>
<dbReference type="eggNOG" id="COG0169">
    <property type="taxonomic scope" value="Bacteria"/>
</dbReference>
<dbReference type="InterPro" id="IPR013708">
    <property type="entry name" value="Shikimate_DH-bd_N"/>
</dbReference>
<name>I3X4B5_SINF2</name>